<feature type="compositionally biased region" description="Basic and acidic residues" evidence="1">
    <location>
        <begin position="291"/>
        <end position="313"/>
    </location>
</feature>
<feature type="compositionally biased region" description="Pro residues" evidence="1">
    <location>
        <begin position="393"/>
        <end position="408"/>
    </location>
</feature>
<sequence length="408" mass="45268">MRRIYIFILGATLLAGTMALAASEDSIESKISFPVAELGNCENKSACRAYCNTPDHMEACMDFAQKHGIAVKADVEKAKKFKNLLKTGGPGGCKTAEECRAYCQNPDRMQTCIAFAEQNGLMEKEQLEEIKRTRSVFTNPGVKRPGDCADEASCHAYCSDMVNGEECMNFAVENGLMPKEKMEVARKMIHSLSSGSGPGGCKTPDECRRICENPEHKDRCIAFAQDHGAISAKEAEFAKKTGGAGPGGCIGEQCREFCENPENHQACMEFARKHGFIESENNMPPPPLPNGREEFEMRPERQSKPHDEPERRGPGGCSSEEECMKRFEEERGRTNEQRPRPEFRQPSEFHPPTDSRPPEDSRPPSDFKPPSDFQPSSDLKSPSDFRPPTDFQAPPPGQNFPDQPPPSL</sequence>
<gene>
    <name evidence="3" type="ORF">A3C88_02995</name>
</gene>
<feature type="region of interest" description="Disordered" evidence="1">
    <location>
        <begin position="278"/>
        <end position="408"/>
    </location>
</feature>
<name>A0A1F8FU38_9BACT</name>
<evidence type="ECO:0000313" key="4">
    <source>
        <dbReference type="Proteomes" id="UP000178117"/>
    </source>
</evidence>
<comment type="caution">
    <text evidence="3">The sequence shown here is derived from an EMBL/GenBank/DDBJ whole genome shotgun (WGS) entry which is preliminary data.</text>
</comment>
<protein>
    <submittedName>
        <fullName evidence="3">Uncharacterized protein</fullName>
    </submittedName>
</protein>
<accession>A0A1F8FU38</accession>
<organism evidence="3 4">
    <name type="scientific">Candidatus Yanofskybacteria bacterium RIFCSPHIGHO2_02_FULL_50_12</name>
    <dbReference type="NCBI Taxonomy" id="1802685"/>
    <lineage>
        <taxon>Bacteria</taxon>
        <taxon>Candidatus Yanofskyibacteriota</taxon>
    </lineage>
</organism>
<dbReference type="STRING" id="1802685.A3C88_02995"/>
<dbReference type="AlphaFoldDB" id="A0A1F8FU38"/>
<evidence type="ECO:0000256" key="2">
    <source>
        <dbReference type="SAM" id="SignalP"/>
    </source>
</evidence>
<evidence type="ECO:0000256" key="1">
    <source>
        <dbReference type="SAM" id="MobiDB-lite"/>
    </source>
</evidence>
<evidence type="ECO:0000313" key="3">
    <source>
        <dbReference type="EMBL" id="OGN16525.1"/>
    </source>
</evidence>
<feature type="signal peptide" evidence="2">
    <location>
        <begin position="1"/>
        <end position="21"/>
    </location>
</feature>
<dbReference type="EMBL" id="MGJZ01000031">
    <property type="protein sequence ID" value="OGN16525.1"/>
    <property type="molecule type" value="Genomic_DNA"/>
</dbReference>
<proteinExistence type="predicted"/>
<reference evidence="3 4" key="1">
    <citation type="journal article" date="2016" name="Nat. Commun.">
        <title>Thousands of microbial genomes shed light on interconnected biogeochemical processes in an aquifer system.</title>
        <authorList>
            <person name="Anantharaman K."/>
            <person name="Brown C.T."/>
            <person name="Hug L.A."/>
            <person name="Sharon I."/>
            <person name="Castelle C.J."/>
            <person name="Probst A.J."/>
            <person name="Thomas B.C."/>
            <person name="Singh A."/>
            <person name="Wilkins M.J."/>
            <person name="Karaoz U."/>
            <person name="Brodie E.L."/>
            <person name="Williams K.H."/>
            <person name="Hubbard S.S."/>
            <person name="Banfield J.F."/>
        </authorList>
    </citation>
    <scope>NUCLEOTIDE SEQUENCE [LARGE SCALE GENOMIC DNA]</scope>
</reference>
<dbReference type="Proteomes" id="UP000178117">
    <property type="component" value="Unassembled WGS sequence"/>
</dbReference>
<keyword evidence="2" id="KW-0732">Signal</keyword>
<feature type="compositionally biased region" description="Basic and acidic residues" evidence="1">
    <location>
        <begin position="322"/>
        <end position="365"/>
    </location>
</feature>
<feature type="chain" id="PRO_5009535533" evidence="2">
    <location>
        <begin position="22"/>
        <end position="408"/>
    </location>
</feature>